<dbReference type="RefSeq" id="WP_072678005.1">
    <property type="nucleotide sequence ID" value="NZ_MPKY01000001.1"/>
</dbReference>
<evidence type="ECO:0000313" key="2">
    <source>
        <dbReference type="EMBL" id="OJT01242.1"/>
    </source>
</evidence>
<name>A0A1M2V0Z3_MARNT</name>
<dbReference type="Proteomes" id="UP000183986">
    <property type="component" value="Unassembled WGS sequence"/>
</dbReference>
<comment type="caution">
    <text evidence="2">The sequence shown here is derived from an EMBL/GenBank/DDBJ whole genome shotgun (WGS) entry which is preliminary data.</text>
</comment>
<dbReference type="InterPro" id="IPR055762">
    <property type="entry name" value="DUF7338"/>
</dbReference>
<evidence type="ECO:0000313" key="3">
    <source>
        <dbReference type="Proteomes" id="UP000183986"/>
    </source>
</evidence>
<evidence type="ECO:0000256" key="1">
    <source>
        <dbReference type="SAM" id="Phobius"/>
    </source>
</evidence>
<gene>
    <name evidence="2" type="ORF">BEE62_14935</name>
</gene>
<organism evidence="2 3">
    <name type="scientific">Marinobacter nauticus</name>
    <name type="common">Marinobacter hydrocarbonoclasticus</name>
    <name type="synonym">Marinobacter aquaeolei</name>
    <dbReference type="NCBI Taxonomy" id="2743"/>
    <lineage>
        <taxon>Bacteria</taxon>
        <taxon>Pseudomonadati</taxon>
        <taxon>Pseudomonadota</taxon>
        <taxon>Gammaproteobacteria</taxon>
        <taxon>Pseudomonadales</taxon>
        <taxon>Marinobacteraceae</taxon>
        <taxon>Marinobacter</taxon>
    </lineage>
</organism>
<feature type="transmembrane region" description="Helical" evidence="1">
    <location>
        <begin position="15"/>
        <end position="35"/>
    </location>
</feature>
<dbReference type="AlphaFoldDB" id="A0A1M2V0Z3"/>
<dbReference type="EMBL" id="MPKY01000001">
    <property type="protein sequence ID" value="OJT01242.1"/>
    <property type="molecule type" value="Genomic_DNA"/>
</dbReference>
<keyword evidence="1" id="KW-1133">Transmembrane helix</keyword>
<protein>
    <submittedName>
        <fullName evidence="2">Uncharacterized protein</fullName>
    </submittedName>
</protein>
<dbReference type="Pfam" id="PF24027">
    <property type="entry name" value="DUF7338"/>
    <property type="match status" value="1"/>
</dbReference>
<accession>A0A1M2V0Z3</accession>
<proteinExistence type="predicted"/>
<dbReference type="OrthoDB" id="6897101at2"/>
<reference evidence="2" key="1">
    <citation type="submission" date="2016-11" db="EMBL/GenBank/DDBJ databases">
        <title>Draft Genome Sequence of Marinobacter hydrocarbonoclasticus strain STW2, a polyaromatic aromatic hydrocarbon degrading and denitrifying bacterium from rhizosphere of Seagrass Enhalus acodoides.</title>
        <authorList>
            <person name="Ling J."/>
            <person name="Dong J."/>
        </authorList>
    </citation>
    <scope>NUCLEOTIDE SEQUENCE [LARGE SCALE GENOMIC DNA]</scope>
    <source>
        <strain evidence="2">STW2</strain>
    </source>
</reference>
<keyword evidence="1" id="KW-0472">Membrane</keyword>
<sequence>MKYLWFALIDAPLSLLRVLIALCGPVVVALALPFARDNRLPRWAAWWDNPDYGISGNHSYLTQKAYNPLIKWAGKFPSNWYWLAIRNPANGLTQSRLFSVSQSECDYVRHKGDIKVDNGYPGWQFVYARKGRRLYTGLYYYVGKGEYRVGFKLLPDSPARVRRVGMTFIVNPFKRR</sequence>
<keyword evidence="3" id="KW-1185">Reference proteome</keyword>
<keyword evidence="1" id="KW-0812">Transmembrane</keyword>